<dbReference type="GO" id="GO:0004475">
    <property type="term" value="F:mannose-1-phosphate guanylyltransferase (GTP) activity"/>
    <property type="evidence" value="ECO:0007669"/>
    <property type="project" value="InterPro"/>
</dbReference>
<protein>
    <submittedName>
        <fullName evidence="3">Mannose-1-phosphate guanylyltransferase</fullName>
    </submittedName>
</protein>
<dbReference type="CDD" id="cd02509">
    <property type="entry name" value="GDP-M1P_Guanylyltransferase"/>
    <property type="match status" value="1"/>
</dbReference>
<keyword evidence="3" id="KW-0808">Transferase</keyword>
<dbReference type="InterPro" id="IPR029044">
    <property type="entry name" value="Nucleotide-diphossugar_trans"/>
</dbReference>
<sequence length="341" mass="36170">MTTVALVLAGGTGTRLYPASRADRPKQFLDFGGDGSLLASTVDRVAFADETYVLTGERYADAVREHAPRAGVLVEPAGKDTGPALAYAARRIREQVDDAVLVCVPSDHHVDGDFASVAAHACDVAVGTDGLVTMGVEPTRPATGYGYIEPEGRFEDGGDADTDDGVAPVASFREKPDAETARELVDAGCLWNAGIFAWTPDAFLRECRNTPLTPIVTADDPAEGFARAEAVSVDYAVLERTDDAYVVPATFDWDDLGAWDALERLTDAGLGVEERDGNAVLGDGLTSDASGNVVAGDKHVSLVGVDDLVVAAFDDRVLVVPKDEAQRVREVVSELREENLF</sequence>
<dbReference type="SUPFAM" id="SSF53448">
    <property type="entry name" value="Nucleotide-diphospho-sugar transferases"/>
    <property type="match status" value="1"/>
</dbReference>
<dbReference type="Pfam" id="PF00483">
    <property type="entry name" value="NTP_transferase"/>
    <property type="match status" value="1"/>
</dbReference>
<dbReference type="Gene3D" id="3.90.550.10">
    <property type="entry name" value="Spore Coat Polysaccharide Biosynthesis Protein SpsA, Chain A"/>
    <property type="match status" value="1"/>
</dbReference>
<feature type="domain" description="MannoseP isomerase/GMP-like beta-helix" evidence="2">
    <location>
        <begin position="288"/>
        <end position="335"/>
    </location>
</feature>
<dbReference type="GO" id="GO:0009298">
    <property type="term" value="P:GDP-mannose biosynthetic process"/>
    <property type="evidence" value="ECO:0007669"/>
    <property type="project" value="TreeGrafter"/>
</dbReference>
<accession>A0A1G9VAI6</accession>
<dbReference type="Pfam" id="PF22640">
    <property type="entry name" value="ManC_GMP_beta-helix"/>
    <property type="match status" value="1"/>
</dbReference>
<gene>
    <name evidence="3" type="ORF">SAMN05192554_1062</name>
</gene>
<organism evidence="3 4">
    <name type="scientific">Haloarchaeobius iranensis</name>
    <dbReference type="NCBI Taxonomy" id="996166"/>
    <lineage>
        <taxon>Archaea</taxon>
        <taxon>Methanobacteriati</taxon>
        <taxon>Methanobacteriota</taxon>
        <taxon>Stenosarchaea group</taxon>
        <taxon>Halobacteria</taxon>
        <taxon>Halobacteriales</taxon>
        <taxon>Halorubellaceae</taxon>
        <taxon>Haloarchaeobius</taxon>
    </lineage>
</organism>
<dbReference type="Proteomes" id="UP000199370">
    <property type="component" value="Unassembled WGS sequence"/>
</dbReference>
<proteinExistence type="predicted"/>
<dbReference type="PANTHER" id="PTHR46390">
    <property type="entry name" value="MANNOSE-1-PHOSPHATE GUANYLYLTRANSFERASE"/>
    <property type="match status" value="1"/>
</dbReference>
<evidence type="ECO:0000313" key="3">
    <source>
        <dbReference type="EMBL" id="SDM69171.1"/>
    </source>
</evidence>
<reference evidence="3 4" key="1">
    <citation type="submission" date="2016-10" db="EMBL/GenBank/DDBJ databases">
        <authorList>
            <person name="de Groot N.N."/>
        </authorList>
    </citation>
    <scope>NUCLEOTIDE SEQUENCE [LARGE SCALE GENOMIC DNA]</scope>
    <source>
        <strain evidence="4">EB21,IBRC-M 10013,KCTC 4048</strain>
    </source>
</reference>
<evidence type="ECO:0000313" key="4">
    <source>
        <dbReference type="Proteomes" id="UP000199370"/>
    </source>
</evidence>
<evidence type="ECO:0000259" key="1">
    <source>
        <dbReference type="Pfam" id="PF00483"/>
    </source>
</evidence>
<dbReference type="SUPFAM" id="SSF159283">
    <property type="entry name" value="Guanosine diphospho-D-mannose pyrophosphorylase/mannose-6-phosphate isomerase linker domain"/>
    <property type="match status" value="1"/>
</dbReference>
<dbReference type="PANTHER" id="PTHR46390:SF1">
    <property type="entry name" value="MANNOSE-1-PHOSPHATE GUANYLYLTRANSFERASE"/>
    <property type="match status" value="1"/>
</dbReference>
<feature type="domain" description="Nucleotidyl transferase" evidence="1">
    <location>
        <begin position="5"/>
        <end position="265"/>
    </location>
</feature>
<name>A0A1G9VAI6_9EURY</name>
<dbReference type="InterPro" id="IPR051161">
    <property type="entry name" value="Mannose-6P_isomerase_type2"/>
</dbReference>
<dbReference type="InterPro" id="IPR005835">
    <property type="entry name" value="NTP_transferase_dom"/>
</dbReference>
<keyword evidence="3" id="KW-0548">Nucleotidyltransferase</keyword>
<keyword evidence="4" id="KW-1185">Reference proteome</keyword>
<dbReference type="InterPro" id="IPR049577">
    <property type="entry name" value="GMPP_N"/>
</dbReference>
<dbReference type="InterPro" id="IPR054566">
    <property type="entry name" value="ManC/GMP-like_b-helix"/>
</dbReference>
<dbReference type="STRING" id="996166.SAMN05192554_1062"/>
<dbReference type="EMBL" id="FNIA01000006">
    <property type="protein sequence ID" value="SDM69171.1"/>
    <property type="molecule type" value="Genomic_DNA"/>
</dbReference>
<dbReference type="AlphaFoldDB" id="A0A1G9VAI6"/>
<evidence type="ECO:0000259" key="2">
    <source>
        <dbReference type="Pfam" id="PF22640"/>
    </source>
</evidence>